<dbReference type="RefSeq" id="WP_093261540.1">
    <property type="nucleotide sequence ID" value="NZ_FNOK01000003.1"/>
</dbReference>
<reference evidence="3" key="1">
    <citation type="submission" date="2016-10" db="EMBL/GenBank/DDBJ databases">
        <authorList>
            <person name="Varghese N."/>
            <person name="Submissions S."/>
        </authorList>
    </citation>
    <scope>NUCLEOTIDE SEQUENCE [LARGE SCALE GENOMIC DNA]</scope>
    <source>
        <strain evidence="3">CGMCC 4.3530</strain>
    </source>
</reference>
<keyword evidence="1" id="KW-1133">Transmembrane helix</keyword>
<dbReference type="OrthoDB" id="3823611at2"/>
<dbReference type="AlphaFoldDB" id="A0A1H2TU15"/>
<organism evidence="2 3">
    <name type="scientific">Saccharopolyspora shandongensis</name>
    <dbReference type="NCBI Taxonomy" id="418495"/>
    <lineage>
        <taxon>Bacteria</taxon>
        <taxon>Bacillati</taxon>
        <taxon>Actinomycetota</taxon>
        <taxon>Actinomycetes</taxon>
        <taxon>Pseudonocardiales</taxon>
        <taxon>Pseudonocardiaceae</taxon>
        <taxon>Saccharopolyspora</taxon>
    </lineage>
</organism>
<dbReference type="Proteomes" id="UP000199529">
    <property type="component" value="Unassembled WGS sequence"/>
</dbReference>
<accession>A0A1H2TU15</accession>
<sequence length="143" mass="15103">MAPSTSAEPAAPARDRTRPALFALRLVAAAHAVAIFGQPVFAGVFLSGDYDMLHNHAVGADVVFYLALAQLVAAIVLWALRGARWPSVVTLLIVLGETVQYIAGLNGALDLHFPLGVALITLTVTSLIALLRPRTLGLPEVTR</sequence>
<evidence type="ECO:0000256" key="1">
    <source>
        <dbReference type="SAM" id="Phobius"/>
    </source>
</evidence>
<name>A0A1H2TU15_9PSEU</name>
<feature type="transmembrane region" description="Helical" evidence="1">
    <location>
        <begin position="21"/>
        <end position="42"/>
    </location>
</feature>
<gene>
    <name evidence="2" type="ORF">SAMN05216215_1003226</name>
</gene>
<evidence type="ECO:0000313" key="3">
    <source>
        <dbReference type="Proteomes" id="UP000199529"/>
    </source>
</evidence>
<keyword evidence="3" id="KW-1185">Reference proteome</keyword>
<feature type="transmembrane region" description="Helical" evidence="1">
    <location>
        <begin position="111"/>
        <end position="131"/>
    </location>
</feature>
<feature type="transmembrane region" description="Helical" evidence="1">
    <location>
        <begin position="62"/>
        <end position="80"/>
    </location>
</feature>
<protein>
    <submittedName>
        <fullName evidence="2">Uncharacterized protein</fullName>
    </submittedName>
</protein>
<dbReference type="EMBL" id="FNOK01000003">
    <property type="protein sequence ID" value="SDW47446.1"/>
    <property type="molecule type" value="Genomic_DNA"/>
</dbReference>
<evidence type="ECO:0000313" key="2">
    <source>
        <dbReference type="EMBL" id="SDW47446.1"/>
    </source>
</evidence>
<feature type="transmembrane region" description="Helical" evidence="1">
    <location>
        <begin position="87"/>
        <end position="105"/>
    </location>
</feature>
<keyword evidence="1" id="KW-0472">Membrane</keyword>
<proteinExistence type="predicted"/>
<keyword evidence="1" id="KW-0812">Transmembrane</keyword>
<dbReference type="STRING" id="418495.SAMN05216215_1003226"/>